<name>A0A1M6JLX0_9CLOT</name>
<evidence type="ECO:0000256" key="1">
    <source>
        <dbReference type="SAM" id="Phobius"/>
    </source>
</evidence>
<evidence type="ECO:0000313" key="3">
    <source>
        <dbReference type="Proteomes" id="UP000184080"/>
    </source>
</evidence>
<dbReference type="Pfam" id="PF15525">
    <property type="entry name" value="DUF4652"/>
    <property type="match status" value="1"/>
</dbReference>
<dbReference type="Proteomes" id="UP000184080">
    <property type="component" value="Unassembled WGS sequence"/>
</dbReference>
<keyword evidence="1" id="KW-0472">Membrane</keyword>
<dbReference type="InterPro" id="IPR028102">
    <property type="entry name" value="DUF4652"/>
</dbReference>
<dbReference type="STRING" id="1121298.SAMN05444401_3148"/>
<evidence type="ECO:0000313" key="2">
    <source>
        <dbReference type="EMBL" id="SHJ47634.1"/>
    </source>
</evidence>
<dbReference type="Gene3D" id="2.40.128.660">
    <property type="entry name" value="Uncharacterised protein PF15525, DUF4652"/>
    <property type="match status" value="1"/>
</dbReference>
<reference evidence="2 3" key="1">
    <citation type="submission" date="2016-11" db="EMBL/GenBank/DDBJ databases">
        <authorList>
            <person name="Jaros S."/>
            <person name="Januszkiewicz K."/>
            <person name="Wedrychowicz H."/>
        </authorList>
    </citation>
    <scope>NUCLEOTIDE SEQUENCE [LARGE SCALE GENOMIC DNA]</scope>
    <source>
        <strain evidence="2 3">DSM 21864</strain>
    </source>
</reference>
<sequence length="485" mass="55295">MNCSTFNKYLKDYMEDKVFMEVKNSMDEHLKTCSNCKNIYDKEMEIDKIFHSVLVGDNISFKSSRVNIISQIDKNRYSKNPLVKLKYSLIRNRFKLMSTLAAAMFVFIIIHGNVLSKLMEKPIVSVASNEMNKDKVNEVKSEPKSEITNKKLSKEEVKQDKVMDYKSLVNELGTMNKAYENTYVPEFKISSRLQNKKYDYPSSWKASPSKKFSVLLDGKGEMLDAEGSTGIIQGALEEGTATIVVKDNKLNQYRDINIVNKNTQNSPLYLEWVDDDNLLVVVGLGHGTVVRGGNLYLLNVNTGNATLVYQTANDKEQVATVKKLDKSLELNLAVYEDDNFEKLHVEKKNITFDLITFEDMAKSSMPTGIGIIDLSSAINERDYNTAKALFLEDYDAYYKSTLGELKDIDSMKINKLIKIDNFAQAKLEAYKISEVITYCAEIEYNLQPRYQGPLKQGVNYQKIIIVKTSDENKWRIADIFTSPQS</sequence>
<protein>
    <submittedName>
        <fullName evidence="2">Uncharacterized protein</fullName>
    </submittedName>
</protein>
<dbReference type="RefSeq" id="WP_073008749.1">
    <property type="nucleotide sequence ID" value="NZ_FQZO01000005.1"/>
</dbReference>
<dbReference type="OrthoDB" id="2882585at2"/>
<dbReference type="AlphaFoldDB" id="A0A1M6JLX0"/>
<keyword evidence="1" id="KW-0812">Transmembrane</keyword>
<organism evidence="2 3">
    <name type="scientific">Clostridium amylolyticum</name>
    <dbReference type="NCBI Taxonomy" id="1121298"/>
    <lineage>
        <taxon>Bacteria</taxon>
        <taxon>Bacillati</taxon>
        <taxon>Bacillota</taxon>
        <taxon>Clostridia</taxon>
        <taxon>Eubacteriales</taxon>
        <taxon>Clostridiaceae</taxon>
        <taxon>Clostridium</taxon>
    </lineage>
</organism>
<dbReference type="EMBL" id="FQZO01000005">
    <property type="protein sequence ID" value="SHJ47634.1"/>
    <property type="molecule type" value="Genomic_DNA"/>
</dbReference>
<gene>
    <name evidence="2" type="ORF">SAMN05444401_3148</name>
</gene>
<accession>A0A1M6JLX0</accession>
<keyword evidence="1" id="KW-1133">Transmembrane helix</keyword>
<proteinExistence type="predicted"/>
<feature type="transmembrane region" description="Helical" evidence="1">
    <location>
        <begin position="94"/>
        <end position="115"/>
    </location>
</feature>
<keyword evidence="3" id="KW-1185">Reference proteome</keyword>